<name>S8E405_FOMSC</name>
<organism evidence="2 3">
    <name type="scientific">Fomitopsis schrenkii</name>
    <name type="common">Brown rot fungus</name>
    <dbReference type="NCBI Taxonomy" id="2126942"/>
    <lineage>
        <taxon>Eukaryota</taxon>
        <taxon>Fungi</taxon>
        <taxon>Dikarya</taxon>
        <taxon>Basidiomycota</taxon>
        <taxon>Agaricomycotina</taxon>
        <taxon>Agaricomycetes</taxon>
        <taxon>Polyporales</taxon>
        <taxon>Fomitopsis</taxon>
    </lineage>
</organism>
<proteinExistence type="predicted"/>
<dbReference type="OrthoDB" id="2590867at2759"/>
<evidence type="ECO:0000313" key="2">
    <source>
        <dbReference type="EMBL" id="EPS98128.1"/>
    </source>
</evidence>
<feature type="compositionally biased region" description="Low complexity" evidence="1">
    <location>
        <begin position="72"/>
        <end position="104"/>
    </location>
</feature>
<protein>
    <submittedName>
        <fullName evidence="2">Uncharacterized protein</fullName>
    </submittedName>
</protein>
<feature type="region of interest" description="Disordered" evidence="1">
    <location>
        <begin position="66"/>
        <end position="104"/>
    </location>
</feature>
<dbReference type="STRING" id="743788.S8E405"/>
<sequence>MANTSGNNAGENFGQKVRGAWNTAEGMYRAGDKLRGGILDFVDSATGTGGHHAETDVGDAKMRQGIADTRQRAPTAASTAAGPAAGAQPTSTSATAPTTTGSTL</sequence>
<dbReference type="AlphaFoldDB" id="S8E405"/>
<dbReference type="HOGENOM" id="CLU_2250214_0_0_1"/>
<accession>S8E405</accession>
<dbReference type="InParanoid" id="S8E405"/>
<keyword evidence="3" id="KW-1185">Reference proteome</keyword>
<dbReference type="Proteomes" id="UP000015241">
    <property type="component" value="Unassembled WGS sequence"/>
</dbReference>
<evidence type="ECO:0000256" key="1">
    <source>
        <dbReference type="SAM" id="MobiDB-lite"/>
    </source>
</evidence>
<evidence type="ECO:0000313" key="3">
    <source>
        <dbReference type="Proteomes" id="UP000015241"/>
    </source>
</evidence>
<gene>
    <name evidence="2" type="ORF">FOMPIDRAFT_1051710</name>
</gene>
<reference evidence="2 3" key="1">
    <citation type="journal article" date="2012" name="Science">
        <title>The Paleozoic origin of enzymatic lignin decomposition reconstructed from 31 fungal genomes.</title>
        <authorList>
            <person name="Floudas D."/>
            <person name="Binder M."/>
            <person name="Riley R."/>
            <person name="Barry K."/>
            <person name="Blanchette R.A."/>
            <person name="Henrissat B."/>
            <person name="Martinez A.T."/>
            <person name="Otillar R."/>
            <person name="Spatafora J.W."/>
            <person name="Yadav J.S."/>
            <person name="Aerts A."/>
            <person name="Benoit I."/>
            <person name="Boyd A."/>
            <person name="Carlson A."/>
            <person name="Copeland A."/>
            <person name="Coutinho P.M."/>
            <person name="de Vries R.P."/>
            <person name="Ferreira P."/>
            <person name="Findley K."/>
            <person name="Foster B."/>
            <person name="Gaskell J."/>
            <person name="Glotzer D."/>
            <person name="Gorecki P."/>
            <person name="Heitman J."/>
            <person name="Hesse C."/>
            <person name="Hori C."/>
            <person name="Igarashi K."/>
            <person name="Jurgens J.A."/>
            <person name="Kallen N."/>
            <person name="Kersten P."/>
            <person name="Kohler A."/>
            <person name="Kuees U."/>
            <person name="Kumar T.K.A."/>
            <person name="Kuo A."/>
            <person name="LaButti K."/>
            <person name="Larrondo L.F."/>
            <person name="Lindquist E."/>
            <person name="Ling A."/>
            <person name="Lombard V."/>
            <person name="Lucas S."/>
            <person name="Lundell T."/>
            <person name="Martin R."/>
            <person name="McLaughlin D.J."/>
            <person name="Morgenstern I."/>
            <person name="Morin E."/>
            <person name="Murat C."/>
            <person name="Nagy L.G."/>
            <person name="Nolan M."/>
            <person name="Ohm R.A."/>
            <person name="Patyshakuliyeva A."/>
            <person name="Rokas A."/>
            <person name="Ruiz-Duenas F.J."/>
            <person name="Sabat G."/>
            <person name="Salamov A."/>
            <person name="Samejima M."/>
            <person name="Schmutz J."/>
            <person name="Slot J.C."/>
            <person name="St John F."/>
            <person name="Stenlid J."/>
            <person name="Sun H."/>
            <person name="Sun S."/>
            <person name="Syed K."/>
            <person name="Tsang A."/>
            <person name="Wiebenga A."/>
            <person name="Young D."/>
            <person name="Pisabarro A."/>
            <person name="Eastwood D.C."/>
            <person name="Martin F."/>
            <person name="Cullen D."/>
            <person name="Grigoriev I.V."/>
            <person name="Hibbett D.S."/>
        </authorList>
    </citation>
    <scope>NUCLEOTIDE SEQUENCE</scope>
    <source>
        <strain evidence="3">FP-58527</strain>
    </source>
</reference>
<dbReference type="EMBL" id="KE504168">
    <property type="protein sequence ID" value="EPS98128.1"/>
    <property type="molecule type" value="Genomic_DNA"/>
</dbReference>